<feature type="region of interest" description="Disordered" evidence="1">
    <location>
        <begin position="71"/>
        <end position="124"/>
    </location>
</feature>
<organism evidence="2 3">
    <name type="scientific">Geodia barretti</name>
    <name type="common">Barrett's horny sponge</name>
    <dbReference type="NCBI Taxonomy" id="519541"/>
    <lineage>
        <taxon>Eukaryota</taxon>
        <taxon>Metazoa</taxon>
        <taxon>Porifera</taxon>
        <taxon>Demospongiae</taxon>
        <taxon>Heteroscleromorpha</taxon>
        <taxon>Tetractinellida</taxon>
        <taxon>Astrophorina</taxon>
        <taxon>Geodiidae</taxon>
        <taxon>Geodia</taxon>
    </lineage>
</organism>
<name>A0AA35VZI6_GEOBA</name>
<evidence type="ECO:0000313" key="3">
    <source>
        <dbReference type="Proteomes" id="UP001174909"/>
    </source>
</evidence>
<keyword evidence="3" id="KW-1185">Reference proteome</keyword>
<evidence type="ECO:0000313" key="2">
    <source>
        <dbReference type="EMBL" id="CAI7992282.1"/>
    </source>
</evidence>
<dbReference type="AlphaFoldDB" id="A0AA35VZI6"/>
<accession>A0AA35VZI6</accession>
<evidence type="ECO:0000256" key="1">
    <source>
        <dbReference type="SAM" id="MobiDB-lite"/>
    </source>
</evidence>
<protein>
    <submittedName>
        <fullName evidence="2">Uncharacterized protein</fullName>
    </submittedName>
</protein>
<proteinExistence type="predicted"/>
<feature type="compositionally biased region" description="Basic and acidic residues" evidence="1">
    <location>
        <begin position="91"/>
        <end position="106"/>
    </location>
</feature>
<reference evidence="2" key="1">
    <citation type="submission" date="2023-03" db="EMBL/GenBank/DDBJ databases">
        <authorList>
            <person name="Steffen K."/>
            <person name="Cardenas P."/>
        </authorList>
    </citation>
    <scope>NUCLEOTIDE SEQUENCE</scope>
</reference>
<sequence length="214" mass="23342">MIQLQQQFQQLQHSIQHSATPAATMTMMPPTMYPHPSLVAMTMGGMPGMGHSVAMPTSGMVPMNAMMGQFSPATYSPPHPPLITSTPTSQEKPHRQNDVIPEEKPRPQGAGTSRPDSEGPSDLTAQLRAGALGPMEPQFDKLMEDVREAEQSALLRKVPVELADKEGDGSYSGMAAVLAEALRERRKQLTTTDRLNQTSVSLDLDDSRFSEWDS</sequence>
<comment type="caution">
    <text evidence="2">The sequence shown here is derived from an EMBL/GenBank/DDBJ whole genome shotgun (WGS) entry which is preliminary data.</text>
</comment>
<dbReference type="Proteomes" id="UP001174909">
    <property type="component" value="Unassembled WGS sequence"/>
</dbReference>
<dbReference type="EMBL" id="CASHTH010000142">
    <property type="protein sequence ID" value="CAI7992282.1"/>
    <property type="molecule type" value="Genomic_DNA"/>
</dbReference>
<gene>
    <name evidence="2" type="ORF">GBAR_LOCUS953</name>
</gene>